<dbReference type="RefSeq" id="WP_166176805.1">
    <property type="nucleotide sequence ID" value="NZ_CP045119.1"/>
</dbReference>
<keyword evidence="2 7" id="KW-0813">Transport</keyword>
<organism evidence="9 10">
    <name type="scientific">Rubrobacter tropicus</name>
    <dbReference type="NCBI Taxonomy" id="2653851"/>
    <lineage>
        <taxon>Bacteria</taxon>
        <taxon>Bacillati</taxon>
        <taxon>Actinomycetota</taxon>
        <taxon>Rubrobacteria</taxon>
        <taxon>Rubrobacterales</taxon>
        <taxon>Rubrobacteraceae</taxon>
        <taxon>Rubrobacter</taxon>
    </lineage>
</organism>
<keyword evidence="3" id="KW-1003">Cell membrane</keyword>
<dbReference type="InterPro" id="IPR000515">
    <property type="entry name" value="MetI-like"/>
</dbReference>
<evidence type="ECO:0000259" key="8">
    <source>
        <dbReference type="PROSITE" id="PS50928"/>
    </source>
</evidence>
<evidence type="ECO:0000256" key="7">
    <source>
        <dbReference type="RuleBase" id="RU363032"/>
    </source>
</evidence>
<dbReference type="AlphaFoldDB" id="A0A6G8QAM3"/>
<evidence type="ECO:0000313" key="10">
    <source>
        <dbReference type="Proteomes" id="UP000501452"/>
    </source>
</evidence>
<feature type="transmembrane region" description="Helical" evidence="7">
    <location>
        <begin position="119"/>
        <end position="139"/>
    </location>
</feature>
<keyword evidence="6 7" id="KW-0472">Membrane</keyword>
<gene>
    <name evidence="9" type="ORF">GBA63_13160</name>
</gene>
<keyword evidence="10" id="KW-1185">Reference proteome</keyword>
<feature type="transmembrane region" description="Helical" evidence="7">
    <location>
        <begin position="221"/>
        <end position="244"/>
    </location>
</feature>
<evidence type="ECO:0000256" key="3">
    <source>
        <dbReference type="ARBA" id="ARBA00022475"/>
    </source>
</evidence>
<dbReference type="Proteomes" id="UP000501452">
    <property type="component" value="Chromosome"/>
</dbReference>
<evidence type="ECO:0000256" key="4">
    <source>
        <dbReference type="ARBA" id="ARBA00022692"/>
    </source>
</evidence>
<evidence type="ECO:0000256" key="5">
    <source>
        <dbReference type="ARBA" id="ARBA00022989"/>
    </source>
</evidence>
<keyword evidence="4 7" id="KW-0812">Transmembrane</keyword>
<dbReference type="GO" id="GO:0005886">
    <property type="term" value="C:plasma membrane"/>
    <property type="evidence" value="ECO:0007669"/>
    <property type="project" value="UniProtKB-SubCell"/>
</dbReference>
<dbReference type="GO" id="GO:0055085">
    <property type="term" value="P:transmembrane transport"/>
    <property type="evidence" value="ECO:0007669"/>
    <property type="project" value="InterPro"/>
</dbReference>
<feature type="transmembrane region" description="Helical" evidence="7">
    <location>
        <begin position="20"/>
        <end position="41"/>
    </location>
</feature>
<comment type="similarity">
    <text evidence="7">Belongs to the binding-protein-dependent transport system permease family.</text>
</comment>
<name>A0A6G8QAM3_9ACTN</name>
<feature type="transmembrane region" description="Helical" evidence="7">
    <location>
        <begin position="87"/>
        <end position="107"/>
    </location>
</feature>
<accession>A0A6G8QAM3</accession>
<evidence type="ECO:0000313" key="9">
    <source>
        <dbReference type="EMBL" id="QIN83478.1"/>
    </source>
</evidence>
<dbReference type="InterPro" id="IPR035906">
    <property type="entry name" value="MetI-like_sf"/>
</dbReference>
<feature type="transmembrane region" description="Helical" evidence="7">
    <location>
        <begin position="151"/>
        <end position="171"/>
    </location>
</feature>
<reference evidence="9 10" key="1">
    <citation type="submission" date="2019-10" db="EMBL/GenBank/DDBJ databases">
        <title>Rubrobacter sp nov SCSIO 52090 isolated from a deep-sea sediment in the South China Sea.</title>
        <authorList>
            <person name="Chen R.W."/>
        </authorList>
    </citation>
    <scope>NUCLEOTIDE SEQUENCE [LARGE SCALE GENOMIC DNA]</scope>
    <source>
        <strain evidence="9 10">SCSIO 52909</strain>
    </source>
</reference>
<comment type="subcellular location">
    <subcellularLocation>
        <location evidence="1 7">Cell membrane</location>
        <topology evidence="1 7">Multi-pass membrane protein</topology>
    </subcellularLocation>
</comment>
<feature type="transmembrane region" description="Helical" evidence="7">
    <location>
        <begin position="256"/>
        <end position="278"/>
    </location>
</feature>
<dbReference type="KEGG" id="rub:GBA63_13160"/>
<evidence type="ECO:0000256" key="1">
    <source>
        <dbReference type="ARBA" id="ARBA00004651"/>
    </source>
</evidence>
<dbReference type="PANTHER" id="PTHR43744">
    <property type="entry name" value="ABC TRANSPORTER PERMEASE PROTEIN MG189-RELATED-RELATED"/>
    <property type="match status" value="1"/>
</dbReference>
<feature type="transmembrane region" description="Helical" evidence="7">
    <location>
        <begin position="192"/>
        <end position="215"/>
    </location>
</feature>
<keyword evidence="5 7" id="KW-1133">Transmembrane helix</keyword>
<sequence length="293" mass="31696">MAPTTNKGGGPGAGLSTRVITTALLGVFLVYSLLPLFYLVVSATKDNDELFTSFGLWFSSFDLPANLRETFTRDDGVYLNWLWNTAYYSVTSAVGAAFISTIAGYAFAKYRFPGRIPLFAVILGSIMIPQTALVIPTYLLLSKIGLIDTPLAVILPSLVSPFGVYLMRVYAEQSVPDDLLNAARVDGAGELRIFWSVALRVLMPGFVTVLLLSFVATWNNYFLPLVVLSTPELYPLTVGLASWNSIASAGGGAQPLFPLVITGALVSILPIVVSFLFLQRFWQGGLTFGALKD</sequence>
<feature type="domain" description="ABC transmembrane type-1" evidence="8">
    <location>
        <begin position="82"/>
        <end position="278"/>
    </location>
</feature>
<dbReference type="CDD" id="cd06261">
    <property type="entry name" value="TM_PBP2"/>
    <property type="match status" value="1"/>
</dbReference>
<dbReference type="EMBL" id="CP045119">
    <property type="protein sequence ID" value="QIN83478.1"/>
    <property type="molecule type" value="Genomic_DNA"/>
</dbReference>
<dbReference type="Gene3D" id="1.10.3720.10">
    <property type="entry name" value="MetI-like"/>
    <property type="match status" value="1"/>
</dbReference>
<dbReference type="PANTHER" id="PTHR43744:SF12">
    <property type="entry name" value="ABC TRANSPORTER PERMEASE PROTEIN MG189-RELATED"/>
    <property type="match status" value="1"/>
</dbReference>
<dbReference type="PROSITE" id="PS50928">
    <property type="entry name" value="ABC_TM1"/>
    <property type="match status" value="1"/>
</dbReference>
<proteinExistence type="inferred from homology"/>
<dbReference type="Pfam" id="PF00528">
    <property type="entry name" value="BPD_transp_1"/>
    <property type="match status" value="1"/>
</dbReference>
<evidence type="ECO:0000256" key="6">
    <source>
        <dbReference type="ARBA" id="ARBA00023136"/>
    </source>
</evidence>
<protein>
    <submittedName>
        <fullName evidence="9">ABC transporter permease subunit</fullName>
    </submittedName>
</protein>
<evidence type="ECO:0000256" key="2">
    <source>
        <dbReference type="ARBA" id="ARBA00022448"/>
    </source>
</evidence>
<dbReference type="SUPFAM" id="SSF161098">
    <property type="entry name" value="MetI-like"/>
    <property type="match status" value="1"/>
</dbReference>